<evidence type="ECO:0000256" key="6">
    <source>
        <dbReference type="ARBA" id="ARBA00023122"/>
    </source>
</evidence>
<dbReference type="InterPro" id="IPR005892">
    <property type="entry name" value="Gly-betaine_transp_ATP-bd"/>
</dbReference>
<dbReference type="PANTHER" id="PTHR43869">
    <property type="entry name" value="GLYCINE BETAINE/PROLINE BETAINE TRANSPORT SYSTEM ATP-BINDING PROTEIN PROV"/>
    <property type="match status" value="1"/>
</dbReference>
<dbReference type="OrthoDB" id="9802264at2"/>
<dbReference type="InterPro" id="IPR003439">
    <property type="entry name" value="ABC_transporter-like_ATP-bd"/>
</dbReference>
<gene>
    <name evidence="11" type="ORF">AB840_12745</name>
</gene>
<keyword evidence="4 8" id="KW-0067">ATP-binding</keyword>
<organism evidence="11 12">
    <name type="scientific">Megasphaera cerevisiae DSM 20462</name>
    <dbReference type="NCBI Taxonomy" id="1122219"/>
    <lineage>
        <taxon>Bacteria</taxon>
        <taxon>Bacillati</taxon>
        <taxon>Bacillota</taxon>
        <taxon>Negativicutes</taxon>
        <taxon>Veillonellales</taxon>
        <taxon>Veillonellaceae</taxon>
        <taxon>Megasphaera</taxon>
    </lineage>
</organism>
<dbReference type="FunCoup" id="A0A0J6WUZ1">
    <property type="interactions" value="361"/>
</dbReference>
<keyword evidence="8" id="KW-0472">Membrane</keyword>
<dbReference type="PROSITE" id="PS50893">
    <property type="entry name" value="ABC_TRANSPORTER_2"/>
    <property type="match status" value="1"/>
</dbReference>
<dbReference type="STRING" id="39029.BSR42_09135"/>
<keyword evidence="8" id="KW-0997">Cell inner membrane</keyword>
<dbReference type="InterPro" id="IPR003593">
    <property type="entry name" value="AAA+_ATPase"/>
</dbReference>
<dbReference type="GO" id="GO:0015418">
    <property type="term" value="F:ABC-type quaternary ammonium compound transporting activity"/>
    <property type="evidence" value="ECO:0007669"/>
    <property type="project" value="UniProtKB-EC"/>
</dbReference>
<dbReference type="InterPro" id="IPR000644">
    <property type="entry name" value="CBS_dom"/>
</dbReference>
<comment type="similarity">
    <text evidence="1 8">Belongs to the ABC transporter superfamily.</text>
</comment>
<feature type="domain" description="ABC transporter" evidence="9">
    <location>
        <begin position="2"/>
        <end position="235"/>
    </location>
</feature>
<dbReference type="FunFam" id="3.40.50.300:FF:000425">
    <property type="entry name" value="Probable ABC transporter, ATP-binding subunit"/>
    <property type="match status" value="1"/>
</dbReference>
<dbReference type="PROSITE" id="PS00211">
    <property type="entry name" value="ABC_TRANSPORTER_1"/>
    <property type="match status" value="1"/>
</dbReference>
<keyword evidence="8" id="KW-1003">Cell membrane</keyword>
<evidence type="ECO:0000313" key="12">
    <source>
        <dbReference type="Proteomes" id="UP000036503"/>
    </source>
</evidence>
<comment type="subcellular location">
    <subcellularLocation>
        <location evidence="8">Cell inner membrane</location>
        <topology evidence="8">Peripheral membrane protein</topology>
    </subcellularLocation>
</comment>
<keyword evidence="5" id="KW-0029">Amino-acid transport</keyword>
<evidence type="ECO:0000256" key="3">
    <source>
        <dbReference type="ARBA" id="ARBA00022741"/>
    </source>
</evidence>
<dbReference type="AlphaFoldDB" id="A0A0J6WUZ1"/>
<keyword evidence="12" id="KW-1185">Reference proteome</keyword>
<proteinExistence type="inferred from homology"/>
<accession>A0A0J6WUZ1</accession>
<dbReference type="InParanoid" id="A0A0J6WUZ1"/>
<keyword evidence="2 8" id="KW-0813">Transport</keyword>
<dbReference type="Proteomes" id="UP000036503">
    <property type="component" value="Unassembled WGS sequence"/>
</dbReference>
<comment type="catalytic activity">
    <reaction evidence="8">
        <text>a quaternary ammonium(out) + ATP + H2O = a quaternary ammonium(in) + ADP + phosphate + H(+)</text>
        <dbReference type="Rhea" id="RHEA:11036"/>
        <dbReference type="ChEBI" id="CHEBI:15377"/>
        <dbReference type="ChEBI" id="CHEBI:15378"/>
        <dbReference type="ChEBI" id="CHEBI:30616"/>
        <dbReference type="ChEBI" id="CHEBI:35267"/>
        <dbReference type="ChEBI" id="CHEBI:43474"/>
        <dbReference type="ChEBI" id="CHEBI:456216"/>
    </reaction>
</comment>
<comment type="caution">
    <text evidence="11">The sequence shown here is derived from an EMBL/GenBank/DDBJ whole genome shotgun (WGS) entry which is preliminary data.</text>
</comment>
<name>A0A0J6WUZ1_9FIRM</name>
<evidence type="ECO:0000259" key="9">
    <source>
        <dbReference type="PROSITE" id="PS50893"/>
    </source>
</evidence>
<comment type="subunit">
    <text evidence="8">The complex is probably composed of two ATP-binding proteins, two transmembrane proteins and a solute-binding protein.</text>
</comment>
<dbReference type="SUPFAM" id="SSF54631">
    <property type="entry name" value="CBS-domain pair"/>
    <property type="match status" value="1"/>
</dbReference>
<dbReference type="PROSITE" id="PS51371">
    <property type="entry name" value="CBS"/>
    <property type="match status" value="1"/>
</dbReference>
<dbReference type="Gene3D" id="3.40.50.300">
    <property type="entry name" value="P-loop containing nucleotide triphosphate hydrolases"/>
    <property type="match status" value="1"/>
</dbReference>
<dbReference type="GO" id="GO:0005524">
    <property type="term" value="F:ATP binding"/>
    <property type="evidence" value="ECO:0007669"/>
    <property type="project" value="UniProtKB-UniRule"/>
</dbReference>
<dbReference type="GO" id="GO:0016887">
    <property type="term" value="F:ATP hydrolysis activity"/>
    <property type="evidence" value="ECO:0007669"/>
    <property type="project" value="UniProtKB-UniRule"/>
</dbReference>
<dbReference type="PANTHER" id="PTHR43869:SF1">
    <property type="entry name" value="GLYCINE BETAINE_PROLINE BETAINE TRANSPORT SYSTEM ATP-BINDING PROTEIN PROV"/>
    <property type="match status" value="1"/>
</dbReference>
<dbReference type="GO" id="GO:0005886">
    <property type="term" value="C:plasma membrane"/>
    <property type="evidence" value="ECO:0007669"/>
    <property type="project" value="UniProtKB-SubCell"/>
</dbReference>
<dbReference type="Pfam" id="PF00571">
    <property type="entry name" value="CBS"/>
    <property type="match status" value="1"/>
</dbReference>
<reference evidence="11 12" key="1">
    <citation type="submission" date="2015-06" db="EMBL/GenBank/DDBJ databases">
        <title>Draft genome sequence of beer spoilage bacterium Megasphaera cerevisiae type strain 20462.</title>
        <authorList>
            <person name="Kutumbaka K."/>
            <person name="Pasmowitz J."/>
            <person name="Mategko J."/>
            <person name="Reyes D."/>
            <person name="Friedrich A."/>
            <person name="Han S."/>
            <person name="Martens-Habbena W."/>
            <person name="Neal-McKinney J."/>
            <person name="Janagama H.K."/>
            <person name="Nadala C."/>
            <person name="Samadpour M."/>
        </authorList>
    </citation>
    <scope>NUCLEOTIDE SEQUENCE [LARGE SCALE GENOMIC DNA]</scope>
    <source>
        <strain evidence="11 12">DSM 20462</strain>
    </source>
</reference>
<dbReference type="InterPro" id="IPR027417">
    <property type="entry name" value="P-loop_NTPase"/>
</dbReference>
<protein>
    <recommendedName>
        <fullName evidence="8">Quaternary amine transport ATP-binding protein</fullName>
        <ecNumber evidence="8">7.6.2.9</ecNumber>
    </recommendedName>
</protein>
<dbReference type="InterPro" id="IPR046342">
    <property type="entry name" value="CBS_dom_sf"/>
</dbReference>
<dbReference type="EMBL" id="LEKT01000055">
    <property type="protein sequence ID" value="KMO85592.1"/>
    <property type="molecule type" value="Genomic_DNA"/>
</dbReference>
<evidence type="ECO:0000313" key="11">
    <source>
        <dbReference type="EMBL" id="KMO85592.1"/>
    </source>
</evidence>
<evidence type="ECO:0000256" key="1">
    <source>
        <dbReference type="ARBA" id="ARBA00005417"/>
    </source>
</evidence>
<dbReference type="NCBIfam" id="TIGR01186">
    <property type="entry name" value="proV"/>
    <property type="match status" value="1"/>
</dbReference>
<dbReference type="Gene3D" id="3.10.580.10">
    <property type="entry name" value="CBS-domain"/>
    <property type="match status" value="1"/>
</dbReference>
<dbReference type="InterPro" id="IPR051921">
    <property type="entry name" value="ABC_osmolyte_uptake_ATP-bind"/>
</dbReference>
<feature type="domain" description="CBS" evidence="10">
    <location>
        <begin position="314"/>
        <end position="371"/>
    </location>
</feature>
<evidence type="ECO:0000256" key="5">
    <source>
        <dbReference type="ARBA" id="ARBA00022970"/>
    </source>
</evidence>
<evidence type="ECO:0000256" key="8">
    <source>
        <dbReference type="RuleBase" id="RU369116"/>
    </source>
</evidence>
<evidence type="ECO:0000256" key="2">
    <source>
        <dbReference type="ARBA" id="ARBA00022448"/>
    </source>
</evidence>
<keyword evidence="6 7" id="KW-0129">CBS domain</keyword>
<sequence length="375" mass="43050">MIKFENVTKRYGRKEILHSISLNIPKGKIVSIIGRSGCGKTTMLKMINRLVPITSGHILVNEKNILNMNPVDLRRNIGYVIQQIGLFPHMTVHKNLELVLALHQYPKRERKERIDEIMDKMGLTPDLLNHYPIELSGGQQQRIGVARALITDPEVILMDEPFSALDPLTRIALQDDLKHLQNKLQKTIVFVTHDMDEAIKISDYICLMREGHIEEYDTTETMLRHPATPFVENFIGKHRIWNSPEFIKAKDIMRPSVNTCYTQDSLERCLKKVQNTSYPYIIVIDPKTKKFRGFLDINSLQNKKAEQATASDIMYCPPSILHVEDTLTTVLHLIKESPIHYMVVLNDQETVAGVITQRNLLKALGEQYTTETEVM</sequence>
<dbReference type="GO" id="GO:0031460">
    <property type="term" value="P:glycine betaine transport"/>
    <property type="evidence" value="ECO:0007669"/>
    <property type="project" value="InterPro"/>
</dbReference>
<evidence type="ECO:0000259" key="10">
    <source>
        <dbReference type="PROSITE" id="PS51371"/>
    </source>
</evidence>
<evidence type="ECO:0000256" key="7">
    <source>
        <dbReference type="PROSITE-ProRule" id="PRU00703"/>
    </source>
</evidence>
<dbReference type="InterPro" id="IPR017871">
    <property type="entry name" value="ABC_transporter-like_CS"/>
</dbReference>
<dbReference type="CDD" id="cd02205">
    <property type="entry name" value="CBS_pair_SF"/>
    <property type="match status" value="1"/>
</dbReference>
<dbReference type="GO" id="GO:0006865">
    <property type="term" value="P:amino acid transport"/>
    <property type="evidence" value="ECO:0007669"/>
    <property type="project" value="UniProtKB-UniRule"/>
</dbReference>
<dbReference type="SUPFAM" id="SSF52540">
    <property type="entry name" value="P-loop containing nucleoside triphosphate hydrolases"/>
    <property type="match status" value="1"/>
</dbReference>
<dbReference type="RefSeq" id="WP_048515226.1">
    <property type="nucleotide sequence ID" value="NZ_FUXD01000047.1"/>
</dbReference>
<dbReference type="SMART" id="SM00382">
    <property type="entry name" value="AAA"/>
    <property type="match status" value="1"/>
</dbReference>
<dbReference type="EC" id="7.6.2.9" evidence="8"/>
<evidence type="ECO:0000256" key="4">
    <source>
        <dbReference type="ARBA" id="ARBA00022840"/>
    </source>
</evidence>
<dbReference type="Pfam" id="PF00005">
    <property type="entry name" value="ABC_tran"/>
    <property type="match status" value="1"/>
</dbReference>
<dbReference type="PATRIC" id="fig|1122219.3.peg.2629"/>
<keyword evidence="3 8" id="KW-0547">Nucleotide-binding</keyword>